<evidence type="ECO:0000313" key="2">
    <source>
        <dbReference type="Proteomes" id="UP001620295"/>
    </source>
</evidence>
<proteinExistence type="predicted"/>
<protein>
    <submittedName>
        <fullName evidence="1">Uncharacterized protein</fullName>
    </submittedName>
</protein>
<evidence type="ECO:0000313" key="1">
    <source>
        <dbReference type="EMBL" id="MFK4272586.1"/>
    </source>
</evidence>
<reference evidence="1 2" key="1">
    <citation type="submission" date="2024-11" db="EMBL/GenBank/DDBJ databases">
        <title>The Natural Products Discovery Center: Release of the First 8490 Sequenced Strains for Exploring Actinobacteria Biosynthetic Diversity.</title>
        <authorList>
            <person name="Kalkreuter E."/>
            <person name="Kautsar S.A."/>
            <person name="Yang D."/>
            <person name="Bader C.D."/>
            <person name="Teijaro C.N."/>
            <person name="Fluegel L."/>
            <person name="Davis C.M."/>
            <person name="Simpson J.R."/>
            <person name="Lauterbach L."/>
            <person name="Steele A.D."/>
            <person name="Gui C."/>
            <person name="Meng S."/>
            <person name="Li G."/>
            <person name="Viehrig K."/>
            <person name="Ye F."/>
            <person name="Su P."/>
            <person name="Kiefer A.F."/>
            <person name="Nichols A."/>
            <person name="Cepeda A.J."/>
            <person name="Yan W."/>
            <person name="Fan B."/>
            <person name="Jiang Y."/>
            <person name="Adhikari A."/>
            <person name="Zheng C.-J."/>
            <person name="Schuster L."/>
            <person name="Cowan T.M."/>
            <person name="Smanski M.J."/>
            <person name="Chevrette M.G."/>
            <person name="De Carvalho L.P.S."/>
            <person name="Shen B."/>
        </authorList>
    </citation>
    <scope>NUCLEOTIDE SEQUENCE [LARGE SCALE GENOMIC DNA]</scope>
    <source>
        <strain evidence="1 2">NPDC020863</strain>
    </source>
</reference>
<name>A0ABW8M319_9ACTN</name>
<gene>
    <name evidence="1" type="ORF">ACI2L5_48065</name>
</gene>
<sequence length="125" mass="13187">MVRSARLDDAWPVYPVSPAEAGTLFNAELPTEDHVLHALRTNAAALAEHPGHSTAHLAAHRIAAHLLGHWALPADAGIDERDAAARDRGLRSFTAAVETDRAFYLGALTSVSSATSTGARVSART</sequence>
<dbReference type="Proteomes" id="UP001620295">
    <property type="component" value="Unassembled WGS sequence"/>
</dbReference>
<accession>A0ABW8M319</accession>
<organism evidence="1 2">
    <name type="scientific">Streptomyces milbemycinicus</name>
    <dbReference type="NCBI Taxonomy" id="476552"/>
    <lineage>
        <taxon>Bacteria</taxon>
        <taxon>Bacillati</taxon>
        <taxon>Actinomycetota</taxon>
        <taxon>Actinomycetes</taxon>
        <taxon>Kitasatosporales</taxon>
        <taxon>Streptomycetaceae</taxon>
        <taxon>Streptomyces</taxon>
    </lineage>
</organism>
<comment type="caution">
    <text evidence="1">The sequence shown here is derived from an EMBL/GenBank/DDBJ whole genome shotgun (WGS) entry which is preliminary data.</text>
</comment>
<keyword evidence="2" id="KW-1185">Reference proteome</keyword>
<dbReference type="EMBL" id="JBJDQH010000028">
    <property type="protein sequence ID" value="MFK4272586.1"/>
    <property type="molecule type" value="Genomic_DNA"/>
</dbReference>
<dbReference type="RefSeq" id="WP_404748881.1">
    <property type="nucleotide sequence ID" value="NZ_JBJDQH010000028.1"/>
</dbReference>